<proteinExistence type="inferred from homology"/>
<gene>
    <name evidence="3" type="ORF">IPP15_09260</name>
</gene>
<evidence type="ECO:0000313" key="4">
    <source>
        <dbReference type="Proteomes" id="UP000808337"/>
    </source>
</evidence>
<dbReference type="InterPro" id="IPR005627">
    <property type="entry name" value="CutC-like"/>
</dbReference>
<dbReference type="GO" id="GO:0005507">
    <property type="term" value="F:copper ion binding"/>
    <property type="evidence" value="ECO:0007669"/>
    <property type="project" value="TreeGrafter"/>
</dbReference>
<reference evidence="3 4" key="1">
    <citation type="submission" date="2020-10" db="EMBL/GenBank/DDBJ databases">
        <title>Connecting structure to function with the recovery of over 1000 high-quality activated sludge metagenome-assembled genomes encoding full-length rRNA genes using long-read sequencing.</title>
        <authorList>
            <person name="Singleton C.M."/>
            <person name="Petriglieri F."/>
            <person name="Kristensen J.M."/>
            <person name="Kirkegaard R.H."/>
            <person name="Michaelsen T.Y."/>
            <person name="Andersen M.H."/>
            <person name="Karst S.M."/>
            <person name="Dueholm M.S."/>
            <person name="Nielsen P.H."/>
            <person name="Albertsen M."/>
        </authorList>
    </citation>
    <scope>NUCLEOTIDE SEQUENCE [LARGE SCALE GENOMIC DNA]</scope>
    <source>
        <strain evidence="3">Ribe_18-Q3-R11-54_MAXAC.273</strain>
    </source>
</reference>
<dbReference type="Gene3D" id="3.20.20.380">
    <property type="entry name" value="Copper homeostasis (CutC) domain"/>
    <property type="match status" value="1"/>
</dbReference>
<evidence type="ECO:0000256" key="1">
    <source>
        <dbReference type="ARBA" id="ARBA00007768"/>
    </source>
</evidence>
<accession>A0A9D7XNV8</accession>
<comment type="caution">
    <text evidence="3">The sequence shown here is derived from an EMBL/GenBank/DDBJ whole genome shotgun (WGS) entry which is preliminary data.</text>
</comment>
<protein>
    <recommendedName>
        <fullName evidence="2">Copper homeostasis protein cutC homolog</fullName>
    </recommendedName>
</protein>
<dbReference type="InterPro" id="IPR036822">
    <property type="entry name" value="CutC-like_dom_sf"/>
</dbReference>
<sequence length="214" mass="23871">MGKIAYARPYHIEACVVSLSQALYAQQYGADRIEICARLETGGVTPNINLVSELCSTLTIPVRVMIRETDSGFEADEFILEKMIHSIDEFKKIPIDGFVIGVMKNNRVDQEAMKQIIKHSFPVPITFHKALDESSQLIEDVLWINEFRLIDTVLTSGGAIKAGDGAEKILAMKSIFEGEIMAGGKIMLQELKSLHERFGLKWYHGRSIVGDLGE</sequence>
<name>A0A9D7XNV8_9BACT</name>
<dbReference type="SUPFAM" id="SSF110395">
    <property type="entry name" value="CutC-like"/>
    <property type="match status" value="1"/>
</dbReference>
<dbReference type="Pfam" id="PF03932">
    <property type="entry name" value="CutC"/>
    <property type="match status" value="1"/>
</dbReference>
<dbReference type="PANTHER" id="PTHR12598">
    <property type="entry name" value="COPPER HOMEOSTASIS PROTEIN CUTC"/>
    <property type="match status" value="1"/>
</dbReference>
<evidence type="ECO:0000313" key="3">
    <source>
        <dbReference type="EMBL" id="MBK9982600.1"/>
    </source>
</evidence>
<dbReference type="PANTHER" id="PTHR12598:SF0">
    <property type="entry name" value="COPPER HOMEOSTASIS PROTEIN CUTC HOMOLOG"/>
    <property type="match status" value="1"/>
</dbReference>
<dbReference type="AlphaFoldDB" id="A0A9D7XNV8"/>
<comment type="similarity">
    <text evidence="1">Belongs to the CutC family.</text>
</comment>
<organism evidence="3 4">
    <name type="scientific">Candidatus Opimibacter skivensis</name>
    <dbReference type="NCBI Taxonomy" id="2982028"/>
    <lineage>
        <taxon>Bacteria</taxon>
        <taxon>Pseudomonadati</taxon>
        <taxon>Bacteroidota</taxon>
        <taxon>Saprospiria</taxon>
        <taxon>Saprospirales</taxon>
        <taxon>Saprospiraceae</taxon>
        <taxon>Candidatus Opimibacter</taxon>
    </lineage>
</organism>
<dbReference type="Proteomes" id="UP000808337">
    <property type="component" value="Unassembled WGS sequence"/>
</dbReference>
<dbReference type="EMBL" id="JADKGY010000006">
    <property type="protein sequence ID" value="MBK9982600.1"/>
    <property type="molecule type" value="Genomic_DNA"/>
</dbReference>
<evidence type="ECO:0000256" key="2">
    <source>
        <dbReference type="ARBA" id="ARBA00019014"/>
    </source>
</evidence>